<dbReference type="EMBL" id="JAYMYQ010000007">
    <property type="protein sequence ID" value="KAK7321649.1"/>
    <property type="molecule type" value="Genomic_DNA"/>
</dbReference>
<feature type="transmembrane region" description="Helical" evidence="1">
    <location>
        <begin position="51"/>
        <end position="70"/>
    </location>
</feature>
<keyword evidence="1" id="KW-1133">Transmembrane helix</keyword>
<reference evidence="2 3" key="1">
    <citation type="submission" date="2024-01" db="EMBL/GenBank/DDBJ databases">
        <title>The genomes of 5 underutilized Papilionoideae crops provide insights into root nodulation and disease resistanc.</title>
        <authorList>
            <person name="Jiang F."/>
        </authorList>
    </citation>
    <scope>NUCLEOTIDE SEQUENCE [LARGE SCALE GENOMIC DNA]</scope>
    <source>
        <strain evidence="2">LVBAO_FW01</strain>
        <tissue evidence="2">Leaves</tissue>
    </source>
</reference>
<sequence length="88" mass="10012">MHAYGPSFYLRVTPLRVRQLHSLLGQAPAKRNGHIAVPIFNLARELAPLNFNALTLSAFLVLCIVTSYSVKWFRVQRLSVNSNDEFRV</sequence>
<keyword evidence="1" id="KW-0812">Transmembrane</keyword>
<protein>
    <submittedName>
        <fullName evidence="2">Uncharacterized protein</fullName>
    </submittedName>
</protein>
<evidence type="ECO:0000256" key="1">
    <source>
        <dbReference type="SAM" id="Phobius"/>
    </source>
</evidence>
<gene>
    <name evidence="2" type="ORF">VNO77_32488</name>
</gene>
<accession>A0AAN9Q540</accession>
<keyword evidence="1" id="KW-0472">Membrane</keyword>
<dbReference type="Proteomes" id="UP001367508">
    <property type="component" value="Unassembled WGS sequence"/>
</dbReference>
<keyword evidence="3" id="KW-1185">Reference proteome</keyword>
<name>A0AAN9Q540_CANGL</name>
<comment type="caution">
    <text evidence="2">The sequence shown here is derived from an EMBL/GenBank/DDBJ whole genome shotgun (WGS) entry which is preliminary data.</text>
</comment>
<evidence type="ECO:0000313" key="2">
    <source>
        <dbReference type="EMBL" id="KAK7321649.1"/>
    </source>
</evidence>
<organism evidence="2 3">
    <name type="scientific">Canavalia gladiata</name>
    <name type="common">Sword bean</name>
    <name type="synonym">Dolichos gladiatus</name>
    <dbReference type="NCBI Taxonomy" id="3824"/>
    <lineage>
        <taxon>Eukaryota</taxon>
        <taxon>Viridiplantae</taxon>
        <taxon>Streptophyta</taxon>
        <taxon>Embryophyta</taxon>
        <taxon>Tracheophyta</taxon>
        <taxon>Spermatophyta</taxon>
        <taxon>Magnoliopsida</taxon>
        <taxon>eudicotyledons</taxon>
        <taxon>Gunneridae</taxon>
        <taxon>Pentapetalae</taxon>
        <taxon>rosids</taxon>
        <taxon>fabids</taxon>
        <taxon>Fabales</taxon>
        <taxon>Fabaceae</taxon>
        <taxon>Papilionoideae</taxon>
        <taxon>50 kb inversion clade</taxon>
        <taxon>NPAAA clade</taxon>
        <taxon>indigoferoid/millettioid clade</taxon>
        <taxon>Phaseoleae</taxon>
        <taxon>Canavalia</taxon>
    </lineage>
</organism>
<evidence type="ECO:0000313" key="3">
    <source>
        <dbReference type="Proteomes" id="UP001367508"/>
    </source>
</evidence>
<proteinExistence type="predicted"/>
<dbReference type="AlphaFoldDB" id="A0AAN9Q540"/>